<dbReference type="RefSeq" id="WP_010980471.1">
    <property type="nucleotide sequence ID" value="NZ_BAABQO010000001.1"/>
</dbReference>
<keyword evidence="1" id="KW-0812">Transmembrane</keyword>
<gene>
    <name evidence="2" type="ORF">HA332_12765</name>
</gene>
<name>A0A832TI33_9CREN</name>
<evidence type="ECO:0000313" key="2">
    <source>
        <dbReference type="EMBL" id="HII75206.1"/>
    </source>
</evidence>
<dbReference type="OMA" id="MVYDTFF"/>
<feature type="transmembrane region" description="Helical" evidence="1">
    <location>
        <begin position="75"/>
        <end position="97"/>
    </location>
</feature>
<proteinExistence type="predicted"/>
<keyword evidence="1" id="KW-1133">Transmembrane helix</keyword>
<comment type="caution">
    <text evidence="2">The sequence shown here is derived from an EMBL/GenBank/DDBJ whole genome shotgun (WGS) entry which is preliminary data.</text>
</comment>
<evidence type="ECO:0000313" key="3">
    <source>
        <dbReference type="Proteomes" id="UP000646844"/>
    </source>
</evidence>
<sequence>MASKIGAGIQTLRWIGLLGSALWAGVHFVLATHVVFPKDMLATEIYSTFFAFTASLAIVAAVSFILGIRSLYLPAFIFYLIDFALLTETRTAPALFIGKVLPVNIYVIESWILDVLLIVVSFLLWRFDKS</sequence>
<organism evidence="2 3">
    <name type="scientific">Sulfurisphaera tokodaii</name>
    <dbReference type="NCBI Taxonomy" id="111955"/>
    <lineage>
        <taxon>Archaea</taxon>
        <taxon>Thermoproteota</taxon>
        <taxon>Thermoprotei</taxon>
        <taxon>Sulfolobales</taxon>
        <taxon>Sulfolobaceae</taxon>
        <taxon>Sulfurisphaera</taxon>
    </lineage>
</organism>
<dbReference type="GeneID" id="1460469"/>
<protein>
    <submittedName>
        <fullName evidence="2">Uncharacterized protein</fullName>
    </submittedName>
</protein>
<evidence type="ECO:0000256" key="1">
    <source>
        <dbReference type="SAM" id="Phobius"/>
    </source>
</evidence>
<feature type="transmembrane region" description="Helical" evidence="1">
    <location>
        <begin position="48"/>
        <end position="68"/>
    </location>
</feature>
<accession>A0A832TI33</accession>
<keyword evidence="1" id="KW-0472">Membrane</keyword>
<dbReference type="EMBL" id="DUJO01000052">
    <property type="protein sequence ID" value="HII75206.1"/>
    <property type="molecule type" value="Genomic_DNA"/>
</dbReference>
<reference evidence="2" key="1">
    <citation type="journal article" date="2020" name="bioRxiv">
        <title>A rank-normalized archaeal taxonomy based on genome phylogeny resolves widespread incomplete and uneven classifications.</title>
        <authorList>
            <person name="Rinke C."/>
            <person name="Chuvochina M."/>
            <person name="Mussig A.J."/>
            <person name="Chaumeil P.-A."/>
            <person name="Waite D.W."/>
            <person name="Whitman W.B."/>
            <person name="Parks D.H."/>
            <person name="Hugenholtz P."/>
        </authorList>
    </citation>
    <scope>NUCLEOTIDE SEQUENCE</scope>
    <source>
        <strain evidence="2">UBA8838</strain>
    </source>
</reference>
<feature type="transmembrane region" description="Helical" evidence="1">
    <location>
        <begin position="12"/>
        <end position="36"/>
    </location>
</feature>
<dbReference type="Proteomes" id="UP000646844">
    <property type="component" value="Unassembled WGS sequence"/>
</dbReference>
<dbReference type="AlphaFoldDB" id="A0A832TI33"/>
<feature type="transmembrane region" description="Helical" evidence="1">
    <location>
        <begin position="103"/>
        <end position="125"/>
    </location>
</feature>